<organism evidence="2 3">
    <name type="scientific">Rariglobus hedericola</name>
    <dbReference type="NCBI Taxonomy" id="2597822"/>
    <lineage>
        <taxon>Bacteria</taxon>
        <taxon>Pseudomonadati</taxon>
        <taxon>Verrucomicrobiota</taxon>
        <taxon>Opitutia</taxon>
        <taxon>Opitutales</taxon>
        <taxon>Opitutaceae</taxon>
        <taxon>Rariglobus</taxon>
    </lineage>
</organism>
<proteinExistence type="predicted"/>
<dbReference type="OrthoDB" id="197645at2"/>
<name>A0A556QMT0_9BACT</name>
<dbReference type="PROSITE" id="PS51257">
    <property type="entry name" value="PROKAR_LIPOPROTEIN"/>
    <property type="match status" value="1"/>
</dbReference>
<feature type="signal peptide" evidence="1">
    <location>
        <begin position="1"/>
        <end position="21"/>
    </location>
</feature>
<sequence>MKHPLRSSFFILMLAALLAVAGCNSSTKKMKDEDMVMARFLVEASEGDAFASVTLPVSGVQIVVNNKPVVTEFDYVSVELAKSDLGTFIVFNLTGDASRDVYRFTGNNQGKRLVLFIGGKPVGARMIDRAFNTGSIAVFAAIPEEELPAIVKKMNETAIEIQRRISKEK</sequence>
<protein>
    <recommendedName>
        <fullName evidence="4">Preprotein translocase subunit SecD</fullName>
    </recommendedName>
</protein>
<dbReference type="EMBL" id="VMBG01000001">
    <property type="protein sequence ID" value="TSJ77961.1"/>
    <property type="molecule type" value="Genomic_DNA"/>
</dbReference>
<gene>
    <name evidence="2" type="ORF">FPL22_01225</name>
</gene>
<keyword evidence="3" id="KW-1185">Reference proteome</keyword>
<dbReference type="Proteomes" id="UP000315648">
    <property type="component" value="Unassembled WGS sequence"/>
</dbReference>
<accession>A0A556QMT0</accession>
<dbReference type="RefSeq" id="WP_144228302.1">
    <property type="nucleotide sequence ID" value="NZ_CBCRVV010000001.1"/>
</dbReference>
<feature type="chain" id="PRO_5022134336" description="Preprotein translocase subunit SecD" evidence="1">
    <location>
        <begin position="22"/>
        <end position="169"/>
    </location>
</feature>
<evidence type="ECO:0000313" key="3">
    <source>
        <dbReference type="Proteomes" id="UP000315648"/>
    </source>
</evidence>
<comment type="caution">
    <text evidence="2">The sequence shown here is derived from an EMBL/GenBank/DDBJ whole genome shotgun (WGS) entry which is preliminary data.</text>
</comment>
<evidence type="ECO:0008006" key="4">
    <source>
        <dbReference type="Google" id="ProtNLM"/>
    </source>
</evidence>
<reference evidence="2 3" key="1">
    <citation type="submission" date="2019-07" db="EMBL/GenBank/DDBJ databases">
        <title>Description of 53C-WASEF.</title>
        <authorList>
            <person name="Pitt A."/>
            <person name="Hahn M.W."/>
        </authorList>
    </citation>
    <scope>NUCLEOTIDE SEQUENCE [LARGE SCALE GENOMIC DNA]</scope>
    <source>
        <strain evidence="2 3">53C-WASEF</strain>
    </source>
</reference>
<keyword evidence="1" id="KW-0732">Signal</keyword>
<dbReference type="AlphaFoldDB" id="A0A556QMT0"/>
<evidence type="ECO:0000313" key="2">
    <source>
        <dbReference type="EMBL" id="TSJ77961.1"/>
    </source>
</evidence>
<evidence type="ECO:0000256" key="1">
    <source>
        <dbReference type="SAM" id="SignalP"/>
    </source>
</evidence>